<evidence type="ECO:0000256" key="5">
    <source>
        <dbReference type="ARBA" id="ARBA00023295"/>
    </source>
</evidence>
<feature type="compositionally biased region" description="Polar residues" evidence="6">
    <location>
        <begin position="168"/>
        <end position="177"/>
    </location>
</feature>
<dbReference type="GO" id="GO:0008061">
    <property type="term" value="F:chitin binding"/>
    <property type="evidence" value="ECO:0007669"/>
    <property type="project" value="InterPro"/>
</dbReference>
<dbReference type="Pfam" id="PF02839">
    <property type="entry name" value="CBM_5_12"/>
    <property type="match status" value="2"/>
</dbReference>
<keyword evidence="3" id="KW-0146">Chitin degradation</keyword>
<evidence type="ECO:0000313" key="9">
    <source>
        <dbReference type="EMBL" id="EMA47433.1"/>
    </source>
</evidence>
<dbReference type="SMART" id="SM00089">
    <property type="entry name" value="PKD"/>
    <property type="match status" value="2"/>
</dbReference>
<dbReference type="Gene3D" id="2.10.10.20">
    <property type="entry name" value="Carbohydrate-binding module superfamily 5/12"/>
    <property type="match status" value="2"/>
</dbReference>
<dbReference type="AlphaFoldDB" id="M0MQ06"/>
<dbReference type="GO" id="GO:0030246">
    <property type="term" value="F:carbohydrate binding"/>
    <property type="evidence" value="ECO:0007669"/>
    <property type="project" value="InterPro"/>
</dbReference>
<evidence type="ECO:0000256" key="2">
    <source>
        <dbReference type="ARBA" id="ARBA00022801"/>
    </source>
</evidence>
<dbReference type="SUPFAM" id="SSF54556">
    <property type="entry name" value="Chitinase insertion domain"/>
    <property type="match status" value="1"/>
</dbReference>
<dbReference type="GO" id="GO:0004553">
    <property type="term" value="F:hydrolase activity, hydrolyzing O-glycosyl compounds"/>
    <property type="evidence" value="ECO:0007669"/>
    <property type="project" value="InterPro"/>
</dbReference>
<dbReference type="InterPro" id="IPR013783">
    <property type="entry name" value="Ig-like_fold"/>
</dbReference>
<reference evidence="9 10" key="1">
    <citation type="journal article" date="2014" name="PLoS Genet.">
        <title>Phylogenetically driven sequencing of extremely halophilic archaea reveals strategies for static and dynamic osmo-response.</title>
        <authorList>
            <person name="Becker E.A."/>
            <person name="Seitzer P.M."/>
            <person name="Tritt A."/>
            <person name="Larsen D."/>
            <person name="Krusor M."/>
            <person name="Yao A.I."/>
            <person name="Wu D."/>
            <person name="Madern D."/>
            <person name="Eisen J.A."/>
            <person name="Darling A.E."/>
            <person name="Facciotti M.T."/>
        </authorList>
    </citation>
    <scope>NUCLEOTIDE SEQUENCE [LARGE SCALE GENOMIC DNA]</scope>
    <source>
        <strain evidence="9 10">DSM 5350</strain>
    </source>
</reference>
<evidence type="ECO:0000256" key="1">
    <source>
        <dbReference type="ARBA" id="ARBA00009121"/>
    </source>
</evidence>
<dbReference type="Gene3D" id="3.20.20.80">
    <property type="entry name" value="Glycosidases"/>
    <property type="match status" value="1"/>
</dbReference>
<keyword evidence="10" id="KW-1185">Reference proteome</keyword>
<gene>
    <name evidence="9" type="ORF">C449_01766</name>
</gene>
<comment type="caution">
    <text evidence="9">The sequence shown here is derived from an EMBL/GenBank/DDBJ whole genome shotgun (WGS) entry which is preliminary data.</text>
</comment>
<evidence type="ECO:0000259" key="8">
    <source>
        <dbReference type="PROSITE" id="PS51910"/>
    </source>
</evidence>
<dbReference type="InterPro" id="IPR035986">
    <property type="entry name" value="PKD_dom_sf"/>
</dbReference>
<dbReference type="InterPro" id="IPR029070">
    <property type="entry name" value="Chitinase_insertion_sf"/>
</dbReference>
<evidence type="ECO:0000256" key="6">
    <source>
        <dbReference type="SAM" id="MobiDB-lite"/>
    </source>
</evidence>
<dbReference type="GO" id="GO:0006032">
    <property type="term" value="P:chitin catabolic process"/>
    <property type="evidence" value="ECO:0007669"/>
    <property type="project" value="UniProtKB-KW"/>
</dbReference>
<dbReference type="SUPFAM" id="SSF51445">
    <property type="entry name" value="(Trans)glycosidases"/>
    <property type="match status" value="1"/>
</dbReference>
<dbReference type="PROSITE" id="PS01095">
    <property type="entry name" value="GH18_1"/>
    <property type="match status" value="1"/>
</dbReference>
<dbReference type="Gene3D" id="3.10.50.10">
    <property type="match status" value="1"/>
</dbReference>
<dbReference type="SUPFAM" id="SSF51055">
    <property type="entry name" value="Carbohydrate binding domain"/>
    <property type="match status" value="2"/>
</dbReference>
<keyword evidence="5" id="KW-0326">Glycosidase</keyword>
<dbReference type="InterPro" id="IPR050314">
    <property type="entry name" value="Glycosyl_Hydrlase_18"/>
</dbReference>
<dbReference type="InterPro" id="IPR011583">
    <property type="entry name" value="Chitinase_II/V-like_cat"/>
</dbReference>
<dbReference type="InterPro" id="IPR003610">
    <property type="entry name" value="CBM5/12"/>
</dbReference>
<dbReference type="STRING" id="1227455.C449_01766"/>
<feature type="domain" description="PKD" evidence="7">
    <location>
        <begin position="239"/>
        <end position="320"/>
    </location>
</feature>
<dbReference type="GO" id="GO:0005975">
    <property type="term" value="P:carbohydrate metabolic process"/>
    <property type="evidence" value="ECO:0007669"/>
    <property type="project" value="InterPro"/>
</dbReference>
<dbReference type="InterPro" id="IPR006311">
    <property type="entry name" value="TAT_signal"/>
</dbReference>
<keyword evidence="2 9" id="KW-0378">Hydrolase</keyword>
<dbReference type="InterPro" id="IPR000601">
    <property type="entry name" value="PKD_dom"/>
</dbReference>
<dbReference type="Pfam" id="PF00704">
    <property type="entry name" value="Glyco_hydro_18"/>
    <property type="match status" value="1"/>
</dbReference>
<feature type="domain" description="GH18" evidence="8">
    <location>
        <begin position="328"/>
        <end position="717"/>
    </location>
</feature>
<dbReference type="SUPFAM" id="SSF49299">
    <property type="entry name" value="PKD domain"/>
    <property type="match status" value="2"/>
</dbReference>
<dbReference type="InterPro" id="IPR022409">
    <property type="entry name" value="PKD/Chitinase_dom"/>
</dbReference>
<feature type="compositionally biased region" description="Low complexity" evidence="6">
    <location>
        <begin position="157"/>
        <end position="167"/>
    </location>
</feature>
<dbReference type="Proteomes" id="UP000011669">
    <property type="component" value="Unassembled WGS sequence"/>
</dbReference>
<dbReference type="GO" id="GO:0005576">
    <property type="term" value="C:extracellular region"/>
    <property type="evidence" value="ECO:0007669"/>
    <property type="project" value="InterPro"/>
</dbReference>
<protein>
    <submittedName>
        <fullName evidence="9">Glycoside hydrolase family protein</fullName>
    </submittedName>
</protein>
<dbReference type="Pfam" id="PF18911">
    <property type="entry name" value="PKD_4"/>
    <property type="match status" value="2"/>
</dbReference>
<proteinExistence type="inferred from homology"/>
<feature type="region of interest" description="Disordered" evidence="6">
    <location>
        <begin position="156"/>
        <end position="177"/>
    </location>
</feature>
<organism evidence="9 10">
    <name type="scientific">Halococcus saccharolyticus DSM 5350</name>
    <dbReference type="NCBI Taxonomy" id="1227455"/>
    <lineage>
        <taxon>Archaea</taxon>
        <taxon>Methanobacteriati</taxon>
        <taxon>Methanobacteriota</taxon>
        <taxon>Stenosarchaea group</taxon>
        <taxon>Halobacteria</taxon>
        <taxon>Halobacteriales</taxon>
        <taxon>Halococcaceae</taxon>
        <taxon>Halococcus</taxon>
    </lineage>
</organism>
<dbReference type="PROSITE" id="PS51910">
    <property type="entry name" value="GH18_2"/>
    <property type="match status" value="1"/>
</dbReference>
<dbReference type="PROSITE" id="PS50093">
    <property type="entry name" value="PKD"/>
    <property type="match status" value="2"/>
</dbReference>
<dbReference type="EMBL" id="AOMD01000005">
    <property type="protein sequence ID" value="EMA47433.1"/>
    <property type="molecule type" value="Genomic_DNA"/>
</dbReference>
<feature type="domain" description="PKD" evidence="7">
    <location>
        <begin position="151"/>
        <end position="232"/>
    </location>
</feature>
<dbReference type="OrthoDB" id="8638at2157"/>
<accession>M0MQ06</accession>
<feature type="compositionally biased region" description="Polar residues" evidence="6">
    <location>
        <begin position="260"/>
        <end position="272"/>
    </location>
</feature>
<keyword evidence="3" id="KW-0624">Polysaccharide degradation</keyword>
<dbReference type="CDD" id="cd00146">
    <property type="entry name" value="PKD"/>
    <property type="match status" value="2"/>
</dbReference>
<evidence type="ECO:0000256" key="3">
    <source>
        <dbReference type="ARBA" id="ARBA00023024"/>
    </source>
</evidence>
<dbReference type="SMART" id="SM00495">
    <property type="entry name" value="ChtBD3"/>
    <property type="match status" value="2"/>
</dbReference>
<dbReference type="PATRIC" id="fig|1227455.4.peg.367"/>
<evidence type="ECO:0000313" key="10">
    <source>
        <dbReference type="Proteomes" id="UP000011669"/>
    </source>
</evidence>
<sequence length="717" mass="76550">MNDSRRDLLRKVSALPVAAYGFSGIAAAADCSGIPAYDSGTAYSGGDQVTYDGSLWTAEWWTKGTAPAASENAWTKQGDCSANGGSGSDGSVTDCSGVPAYDASTAYSGGDQVTHEGTLWTAEWWTKGTTPAASENVWTKQGDCGPANEMPTVSFTASPSAPDPSASVTFDASGSSDPDGSITSYEWAFGDGTSGTGETASHTYDAIGKYTVELTVTDDGGKTASTTSTLTVGNPNEVPTASFAVDPSMPAPGKAATFDASGSSDPDGSITSYEWDFGDGSTGSGKTASHTYSSKGTYTVSLTVTDGAGASTTTTSDVTVGTGPSDEFKVIGYYPGWKATPEYDYYPEDIPWGKVTDVQYAFLGVDATKAVPTIMSEQDRKNLERFKELKSGPASDTRVKVSVGGWADSEGFSDIAASQSKRQTFADRSVEIVRKYDLDGVDIDWEHPGSSQGKCQCGRNADYENHIKLLQALRDALDAAGKEDGQKYYLSVANGGSDWNAGGLRHGKIGEICDYTMIMAYDFTGSWMDVAGLNAPLYGSGHPTENSQYGETYTAQYYVEYSVDKLYAGNHGETGYWPGQWKYPPAEPAAHSELVLGLPFYGRGFNGTELYGSYSGLPKGTWHDQLEKGADPTGAFDFGDLEENYQNTSGWTKYRHDPGAVPYLVNESEETIISYDDEQAIEEKVKFAKERGMQGVMFWELSQDWNETLLDAILATI</sequence>
<dbReference type="PANTHER" id="PTHR11177">
    <property type="entry name" value="CHITINASE"/>
    <property type="match status" value="1"/>
</dbReference>
<evidence type="ECO:0000256" key="4">
    <source>
        <dbReference type="ARBA" id="ARBA00023277"/>
    </source>
</evidence>
<evidence type="ECO:0000259" key="7">
    <source>
        <dbReference type="PROSITE" id="PS50093"/>
    </source>
</evidence>
<comment type="similarity">
    <text evidence="1">Belongs to the glycosyl hydrolase 18 family. Chitinase class II subfamily.</text>
</comment>
<dbReference type="InterPro" id="IPR036573">
    <property type="entry name" value="CBM_sf_5/12"/>
</dbReference>
<dbReference type="CDD" id="cd12215">
    <property type="entry name" value="ChiC_BD"/>
    <property type="match status" value="2"/>
</dbReference>
<dbReference type="InterPro" id="IPR001579">
    <property type="entry name" value="Glyco_hydro_18_chit_AS"/>
</dbReference>
<dbReference type="RefSeq" id="WP_006076155.1">
    <property type="nucleotide sequence ID" value="NZ_AOMD01000005.1"/>
</dbReference>
<feature type="region of interest" description="Disordered" evidence="6">
    <location>
        <begin position="245"/>
        <end position="276"/>
    </location>
</feature>
<dbReference type="InterPro" id="IPR017853">
    <property type="entry name" value="GH"/>
</dbReference>
<dbReference type="InterPro" id="IPR001223">
    <property type="entry name" value="Glyco_hydro18_cat"/>
</dbReference>
<feature type="region of interest" description="Disordered" evidence="6">
    <location>
        <begin position="69"/>
        <end position="91"/>
    </location>
</feature>
<keyword evidence="4" id="KW-0119">Carbohydrate metabolism</keyword>
<name>M0MQ06_9EURY</name>
<dbReference type="PROSITE" id="PS51318">
    <property type="entry name" value="TAT"/>
    <property type="match status" value="1"/>
</dbReference>
<dbReference type="SMART" id="SM00636">
    <property type="entry name" value="Glyco_18"/>
    <property type="match status" value="1"/>
</dbReference>
<dbReference type="PANTHER" id="PTHR11177:SF317">
    <property type="entry name" value="CHITINASE 12-RELATED"/>
    <property type="match status" value="1"/>
</dbReference>
<dbReference type="InParanoid" id="M0MQ06"/>
<dbReference type="Gene3D" id="2.60.40.10">
    <property type="entry name" value="Immunoglobulins"/>
    <property type="match status" value="2"/>
</dbReference>